<reference evidence="5 7" key="1">
    <citation type="submission" date="2016-02" db="EMBL/GenBank/DDBJ databases">
        <authorList>
            <person name="Holder M.E."/>
            <person name="Ajami N.J."/>
            <person name="Petrosino J.F."/>
        </authorList>
    </citation>
    <scope>NUCLEOTIDE SEQUENCE [LARGE SCALE GENOMIC DNA]</scope>
    <source>
        <strain evidence="5 7">CCUG 32990</strain>
    </source>
</reference>
<name>A0AAX2H198_9FLAO</name>
<protein>
    <submittedName>
        <fullName evidence="5">NAD(P)H-dependent oxidoreductase</fullName>
    </submittedName>
    <submittedName>
        <fullName evidence="6">Oxygen-insensitive NAD(P)H nitroreductase</fullName>
        <ecNumber evidence="6">1.-.-.-</ecNumber>
    </submittedName>
</protein>
<evidence type="ECO:0000313" key="5">
    <source>
        <dbReference type="EMBL" id="AMD84156.1"/>
    </source>
</evidence>
<dbReference type="KEGG" id="chg:AXF12_00545"/>
<dbReference type="EMBL" id="LT906449">
    <property type="protein sequence ID" value="SNV13046.1"/>
    <property type="molecule type" value="Genomic_DNA"/>
</dbReference>
<evidence type="ECO:0000313" key="8">
    <source>
        <dbReference type="Proteomes" id="UP000215539"/>
    </source>
</evidence>
<evidence type="ECO:0000256" key="3">
    <source>
        <dbReference type="ARBA" id="ARBA00023002"/>
    </source>
</evidence>
<dbReference type="AlphaFoldDB" id="A0AAX2H198"/>
<dbReference type="Pfam" id="PF00881">
    <property type="entry name" value="Nitroreductase"/>
    <property type="match status" value="1"/>
</dbReference>
<keyword evidence="3 6" id="KW-0560">Oxidoreductase</keyword>
<evidence type="ECO:0000313" key="7">
    <source>
        <dbReference type="Proteomes" id="UP000065822"/>
    </source>
</evidence>
<sequence length="200" mass="23081">MNFLELAQTRYTTKAYRPQQIPEDKIQDLKEILRLTPSSINSQPWQFVFVGDEATKEQFARVSYINEQRVNEASHLVVFLAHNNDTAFETHLHRATSEIGYGFYQSIQKPRGTAFVQEWIYRQVYIALGFFLSACAAMGIDSTPMEGIITEDYDRLLKIEGYKTLFAVAIGYRSDDDRNQPSQRPKTRLPLAEVVRDFSL</sequence>
<dbReference type="PANTHER" id="PTHR43673:SF10">
    <property type="entry name" value="NADH DEHYDROGENASE_NAD(P)H NITROREDUCTASE XCC3605-RELATED"/>
    <property type="match status" value="1"/>
</dbReference>
<evidence type="ECO:0000256" key="1">
    <source>
        <dbReference type="ARBA" id="ARBA00007118"/>
    </source>
</evidence>
<dbReference type="CDD" id="cd02149">
    <property type="entry name" value="NfsB-like"/>
    <property type="match status" value="1"/>
</dbReference>
<evidence type="ECO:0000259" key="4">
    <source>
        <dbReference type="Pfam" id="PF00881"/>
    </source>
</evidence>
<feature type="domain" description="Nitroreductase" evidence="4">
    <location>
        <begin position="8"/>
        <end position="172"/>
    </location>
</feature>
<dbReference type="PANTHER" id="PTHR43673">
    <property type="entry name" value="NAD(P)H NITROREDUCTASE YDGI-RELATED"/>
    <property type="match status" value="1"/>
</dbReference>
<evidence type="ECO:0000256" key="2">
    <source>
        <dbReference type="ARBA" id="ARBA00022857"/>
    </source>
</evidence>
<dbReference type="RefSeq" id="WP_066427651.1">
    <property type="nucleotide sequence ID" value="NZ_CP014227.1"/>
</dbReference>
<dbReference type="Gene3D" id="3.40.109.10">
    <property type="entry name" value="NADH Oxidase"/>
    <property type="match status" value="1"/>
</dbReference>
<proteinExistence type="inferred from homology"/>
<reference evidence="6 8" key="2">
    <citation type="submission" date="2017-06" db="EMBL/GenBank/DDBJ databases">
        <authorList>
            <consortium name="Pathogen Informatics"/>
        </authorList>
    </citation>
    <scope>NUCLEOTIDE SEQUENCE [LARGE SCALE GENOMIC DNA]</scope>
    <source>
        <strain evidence="6 8">NCTC12947</strain>
    </source>
</reference>
<comment type="similarity">
    <text evidence="1">Belongs to the nitroreductase family.</text>
</comment>
<evidence type="ECO:0000313" key="6">
    <source>
        <dbReference type="EMBL" id="SNV13046.1"/>
    </source>
</evidence>
<keyword evidence="7" id="KW-1185">Reference proteome</keyword>
<dbReference type="InterPro" id="IPR029479">
    <property type="entry name" value="Nitroreductase"/>
</dbReference>
<dbReference type="Proteomes" id="UP000215539">
    <property type="component" value="Chromosome 1"/>
</dbReference>
<dbReference type="EMBL" id="CP014227">
    <property type="protein sequence ID" value="AMD84156.1"/>
    <property type="molecule type" value="Genomic_DNA"/>
</dbReference>
<accession>A0AAX2H198</accession>
<dbReference type="InterPro" id="IPR000415">
    <property type="entry name" value="Nitroreductase-like"/>
</dbReference>
<dbReference type="Proteomes" id="UP000065822">
    <property type="component" value="Chromosome"/>
</dbReference>
<dbReference type="SUPFAM" id="SSF55469">
    <property type="entry name" value="FMN-dependent nitroreductase-like"/>
    <property type="match status" value="1"/>
</dbReference>
<dbReference type="InterPro" id="IPR033878">
    <property type="entry name" value="NfsB-like"/>
</dbReference>
<keyword evidence="2" id="KW-0521">NADP</keyword>
<dbReference type="EC" id="1.-.-.-" evidence="6"/>
<gene>
    <name evidence="6" type="primary">nfnB_2</name>
    <name evidence="5" type="ORF">AXF12_00545</name>
    <name evidence="6" type="ORF">SAMEA44541418_01663</name>
</gene>
<organism evidence="6 8">
    <name type="scientific">Capnocytophaga haemolytica</name>
    <dbReference type="NCBI Taxonomy" id="45243"/>
    <lineage>
        <taxon>Bacteria</taxon>
        <taxon>Pseudomonadati</taxon>
        <taxon>Bacteroidota</taxon>
        <taxon>Flavobacteriia</taxon>
        <taxon>Flavobacteriales</taxon>
        <taxon>Flavobacteriaceae</taxon>
        <taxon>Capnocytophaga</taxon>
    </lineage>
</organism>
<dbReference type="GO" id="GO:0016491">
    <property type="term" value="F:oxidoreductase activity"/>
    <property type="evidence" value="ECO:0007669"/>
    <property type="project" value="UniProtKB-KW"/>
</dbReference>